<evidence type="ECO:0000313" key="3">
    <source>
        <dbReference type="Proteomes" id="UP000199170"/>
    </source>
</evidence>
<protein>
    <submittedName>
        <fullName evidence="2">Uncharacterized protein</fullName>
    </submittedName>
</protein>
<dbReference type="AlphaFoldDB" id="A0A1H3H4Y0"/>
<dbReference type="OrthoDB" id="270824at2157"/>
<name>A0A1H3H4Y0_9EURY</name>
<dbReference type="RefSeq" id="WP_089767271.1">
    <property type="nucleotide sequence ID" value="NZ_FNPB01000006.1"/>
</dbReference>
<organism evidence="2 3">
    <name type="scientific">Halobellus clavatus</name>
    <dbReference type="NCBI Taxonomy" id="660517"/>
    <lineage>
        <taxon>Archaea</taxon>
        <taxon>Methanobacteriati</taxon>
        <taxon>Methanobacteriota</taxon>
        <taxon>Stenosarchaea group</taxon>
        <taxon>Halobacteria</taxon>
        <taxon>Halobacteriales</taxon>
        <taxon>Haloferacaceae</taxon>
        <taxon>Halobellus</taxon>
    </lineage>
</organism>
<dbReference type="Proteomes" id="UP000199170">
    <property type="component" value="Unassembled WGS sequence"/>
</dbReference>
<accession>A0A1H3H4Y0</accession>
<evidence type="ECO:0000256" key="1">
    <source>
        <dbReference type="SAM" id="MobiDB-lite"/>
    </source>
</evidence>
<proteinExistence type="predicted"/>
<evidence type="ECO:0000313" key="2">
    <source>
        <dbReference type="EMBL" id="SDY10521.1"/>
    </source>
</evidence>
<sequence length="197" mass="21238">MRRRDLLAALPTLFAGSLSGCLATAGSDTPTSETTTEQLPPSGYGSLSKFDAGDPFETERVGDPASNRHHQIAVWNDDAEERSVRLTLRDVERDEALVDVERTFPPYGSLLVEVYRRADYVFEVTPPTGDGRTLGVRRDFVDCNDSATHVAVRPDGSVRARVVSTAMACAMGTANESTDSATTTDAETENAPTATPR</sequence>
<dbReference type="EMBL" id="FNPB01000006">
    <property type="protein sequence ID" value="SDY10521.1"/>
    <property type="molecule type" value="Genomic_DNA"/>
</dbReference>
<dbReference type="PROSITE" id="PS51257">
    <property type="entry name" value="PROKAR_LIPOPROTEIN"/>
    <property type="match status" value="1"/>
</dbReference>
<feature type="region of interest" description="Disordered" evidence="1">
    <location>
        <begin position="173"/>
        <end position="197"/>
    </location>
</feature>
<gene>
    <name evidence="2" type="ORF">SAMN04487946_106168</name>
</gene>
<reference evidence="3" key="1">
    <citation type="submission" date="2016-10" db="EMBL/GenBank/DDBJ databases">
        <authorList>
            <person name="Varghese N."/>
            <person name="Submissions S."/>
        </authorList>
    </citation>
    <scope>NUCLEOTIDE SEQUENCE [LARGE SCALE GENOMIC DNA]</scope>
    <source>
        <strain evidence="3">CGMCC 1.10118</strain>
    </source>
</reference>
<keyword evidence="3" id="KW-1185">Reference proteome</keyword>
<dbReference type="STRING" id="660517.SAMN04487946_106168"/>
<feature type="compositionally biased region" description="Polar residues" evidence="1">
    <location>
        <begin position="26"/>
        <end position="39"/>
    </location>
</feature>
<feature type="region of interest" description="Disordered" evidence="1">
    <location>
        <begin position="25"/>
        <end position="68"/>
    </location>
</feature>